<dbReference type="SMART" id="SM00248">
    <property type="entry name" value="ANK"/>
    <property type="match status" value="5"/>
</dbReference>
<dbReference type="EMBL" id="LNZC01000002">
    <property type="protein sequence ID" value="KTD81894.1"/>
    <property type="molecule type" value="Genomic_DNA"/>
</dbReference>
<reference evidence="4 5" key="1">
    <citation type="submission" date="2015-11" db="EMBL/GenBank/DDBJ databases">
        <title>Genomic analysis of 38 Legionella species identifies large and diverse effector repertoires.</title>
        <authorList>
            <person name="Burstein D."/>
            <person name="Amaro F."/>
            <person name="Zusman T."/>
            <person name="Lifshitz Z."/>
            <person name="Cohen O."/>
            <person name="Gilbert J.A."/>
            <person name="Pupko T."/>
            <person name="Shuman H.A."/>
            <person name="Segal G."/>
        </authorList>
    </citation>
    <scope>NUCLEOTIDE SEQUENCE [LARGE SCALE GENOMIC DNA]</scope>
    <source>
        <strain evidence="4 5">ATCC 49508</strain>
    </source>
</reference>
<dbReference type="Gene3D" id="1.25.40.20">
    <property type="entry name" value="Ankyrin repeat-containing domain"/>
    <property type="match status" value="1"/>
</dbReference>
<evidence type="ECO:0000256" key="2">
    <source>
        <dbReference type="ARBA" id="ARBA00023043"/>
    </source>
</evidence>
<dbReference type="Proteomes" id="UP000054662">
    <property type="component" value="Unassembled WGS sequence"/>
</dbReference>
<dbReference type="PROSITE" id="PS50297">
    <property type="entry name" value="ANK_REP_REGION"/>
    <property type="match status" value="1"/>
</dbReference>
<dbReference type="InterPro" id="IPR002110">
    <property type="entry name" value="Ankyrin_rpt"/>
</dbReference>
<organism evidence="4 5">
    <name type="scientific">Legionella worsleiensis</name>
    <dbReference type="NCBI Taxonomy" id="45076"/>
    <lineage>
        <taxon>Bacteria</taxon>
        <taxon>Pseudomonadati</taxon>
        <taxon>Pseudomonadota</taxon>
        <taxon>Gammaproteobacteria</taxon>
        <taxon>Legionellales</taxon>
        <taxon>Legionellaceae</taxon>
        <taxon>Legionella</taxon>
    </lineage>
</organism>
<dbReference type="InterPro" id="IPR036770">
    <property type="entry name" value="Ankyrin_rpt-contain_sf"/>
</dbReference>
<protein>
    <submittedName>
        <fullName evidence="4">Ankyrin repeats (3 copies)</fullName>
    </submittedName>
</protein>
<dbReference type="Pfam" id="PF12796">
    <property type="entry name" value="Ank_2"/>
    <property type="match status" value="1"/>
</dbReference>
<proteinExistence type="predicted"/>
<dbReference type="AlphaFoldDB" id="A0A0W1AKS6"/>
<comment type="caution">
    <text evidence="4">The sequence shown here is derived from an EMBL/GenBank/DDBJ whole genome shotgun (WGS) entry which is preliminary data.</text>
</comment>
<dbReference type="SUPFAM" id="SSF48403">
    <property type="entry name" value="Ankyrin repeat"/>
    <property type="match status" value="1"/>
</dbReference>
<dbReference type="PATRIC" id="fig|45076.6.peg.215"/>
<evidence type="ECO:0000313" key="4">
    <source>
        <dbReference type="EMBL" id="KTD81894.1"/>
    </source>
</evidence>
<evidence type="ECO:0000313" key="5">
    <source>
        <dbReference type="Proteomes" id="UP000054662"/>
    </source>
</evidence>
<sequence>MVDLKMKRLLDAVRSGTLDDVKACIDKGADIDCTDLSGNTPLMLAVLRQHVVIVRYLLTKKPELFKGNNNQEIPISAAIGKDERIIRMLVTQHARVEHLAEINRTDSKEIIINKLITTLLYKSKRNGWDDQHCINLRYYITALDSSFEDMNEKQYESYIRTQETKHRDFFGSWLSDDSDSEEEREFLAQPAKDREDALSEARTYQEHAQRKSLFYRKKNKNKQRGDLKHISEASRVFELGERMQVHHPRSVDMDDVRRDLDRLNELIKAGASIKEAQKAVVTQFRVAQYRGITYLTSKWNKPAREGHRKADELGQPQYSTSVYKAARIDIFRDYARGRRSLDDPDTLKRVTRIANTLRELLLTFREPRPITWKGYSYSTYAYFLQNLYTQAYDKFHLFISQDPMLSEMLINDANPFLSTGAVPHHADKYAYGAKPYKGHKDERLRPRWNKSGRAERPYSGAVYVSLHPLTDFDVDGPLHIPTLTWDAEIRLSNELNIIPEKESCFPSFLQEGRVVHKHIAKYPSFSGPYKQIYLAKYGIDEALYTSLQQMLEDAAPHTDEMVAFKQTLGEWLCGFHEVRLIEIARKKAEEEDCVLIYQGIGKSFTLTPPTDSPHCNTSANTDAVKAPIKQRERFRKLIARGTGEKISRLTNPRDYNQLFKKLDPALLDSHGLSSVHEDHNEMLSLPMAFALNALKHKRYFALDYMLRNPYFSKCLNSPYHSVNTDRLLGASLVHLALENRDEKAMRLFMRYDTLRFWMCNQSVIHRFATEKTYEKISPLALAIINNQLSMVGLMLASKRFNLKEKVSCVSERTFVAAQDDNFVALCSDDSEYEDVAEESSCLELETISKTSKASLVQLAIEYANPIVVVMLLIAKAPDAVKGRHQEQELKKARQTQLMLFFSRLPKNEESLFTDSQCFRELGLRN</sequence>
<evidence type="ECO:0000256" key="1">
    <source>
        <dbReference type="ARBA" id="ARBA00022737"/>
    </source>
</evidence>
<dbReference type="STRING" id="45076.Lwor_0197"/>
<keyword evidence="2 3" id="KW-0040">ANK repeat</keyword>
<keyword evidence="5" id="KW-1185">Reference proteome</keyword>
<dbReference type="PANTHER" id="PTHR24171">
    <property type="entry name" value="ANKYRIN REPEAT DOMAIN-CONTAINING PROTEIN 39-RELATED"/>
    <property type="match status" value="1"/>
</dbReference>
<dbReference type="PROSITE" id="PS50088">
    <property type="entry name" value="ANK_REPEAT"/>
    <property type="match status" value="1"/>
</dbReference>
<name>A0A0W1AKS6_9GAMM</name>
<dbReference type="OrthoDB" id="5653258at2"/>
<gene>
    <name evidence="4" type="ORF">Lwor_0197</name>
</gene>
<keyword evidence="1" id="KW-0677">Repeat</keyword>
<accession>A0A0W1AKS6</accession>
<evidence type="ECO:0000256" key="3">
    <source>
        <dbReference type="PROSITE-ProRule" id="PRU00023"/>
    </source>
</evidence>
<feature type="repeat" description="ANK" evidence="3">
    <location>
        <begin position="37"/>
        <end position="69"/>
    </location>
</feature>